<dbReference type="EMBL" id="MCOG01000001">
    <property type="protein sequence ID" value="ORY87298.1"/>
    <property type="molecule type" value="Genomic_DNA"/>
</dbReference>
<organism evidence="2 3">
    <name type="scientific">Neocallimastix californiae</name>
    <dbReference type="NCBI Taxonomy" id="1754190"/>
    <lineage>
        <taxon>Eukaryota</taxon>
        <taxon>Fungi</taxon>
        <taxon>Fungi incertae sedis</taxon>
        <taxon>Chytridiomycota</taxon>
        <taxon>Chytridiomycota incertae sedis</taxon>
        <taxon>Neocallimastigomycetes</taxon>
        <taxon>Neocallimastigales</taxon>
        <taxon>Neocallimastigaceae</taxon>
        <taxon>Neocallimastix</taxon>
    </lineage>
</organism>
<proteinExistence type="predicted"/>
<keyword evidence="3" id="KW-1185">Reference proteome</keyword>
<dbReference type="AlphaFoldDB" id="A0A1Y2FTJ0"/>
<evidence type="ECO:0000313" key="3">
    <source>
        <dbReference type="Proteomes" id="UP000193920"/>
    </source>
</evidence>
<dbReference type="Proteomes" id="UP000193920">
    <property type="component" value="Unassembled WGS sequence"/>
</dbReference>
<evidence type="ECO:0000313" key="2">
    <source>
        <dbReference type="EMBL" id="ORY87298.1"/>
    </source>
</evidence>
<dbReference type="Gene3D" id="3.80.10.10">
    <property type="entry name" value="Ribonuclease Inhibitor"/>
    <property type="match status" value="1"/>
</dbReference>
<name>A0A1Y2FTJ0_9FUNG</name>
<sequence length="148" mass="17417">MKSFALLFFIYVQIRIISIFCKIVENSESEDCKNVMNFFNKYEQQVGHKLKIPNCCDNSRHTHYINCENGYITVIDIRMSNFNEQIDFSEFPLLPNLRKLVFEGPLFKDGILPTRFFDIPKLEDLEIMSSNIRSIPNNINKKCPLKEL</sequence>
<evidence type="ECO:0008006" key="4">
    <source>
        <dbReference type="Google" id="ProtNLM"/>
    </source>
</evidence>
<feature type="signal peptide" evidence="1">
    <location>
        <begin position="1"/>
        <end position="29"/>
    </location>
</feature>
<reference evidence="2 3" key="1">
    <citation type="submission" date="2016-08" db="EMBL/GenBank/DDBJ databases">
        <title>A Parts List for Fungal Cellulosomes Revealed by Comparative Genomics.</title>
        <authorList>
            <consortium name="DOE Joint Genome Institute"/>
            <person name="Haitjema C.H."/>
            <person name="Gilmore S.P."/>
            <person name="Henske J.K."/>
            <person name="Solomon K.V."/>
            <person name="De Groot R."/>
            <person name="Kuo A."/>
            <person name="Mondo S.J."/>
            <person name="Salamov A.A."/>
            <person name="Labutti K."/>
            <person name="Zhao Z."/>
            <person name="Chiniquy J."/>
            <person name="Barry K."/>
            <person name="Brewer H.M."/>
            <person name="Purvine S.O."/>
            <person name="Wright A.T."/>
            <person name="Boxma B."/>
            <person name="Van Alen T."/>
            <person name="Hackstein J.H."/>
            <person name="Baker S.E."/>
            <person name="Grigoriev I.V."/>
            <person name="O'Malley M.A."/>
        </authorList>
    </citation>
    <scope>NUCLEOTIDE SEQUENCE [LARGE SCALE GENOMIC DNA]</scope>
    <source>
        <strain evidence="2 3">G1</strain>
    </source>
</reference>
<dbReference type="SUPFAM" id="SSF52058">
    <property type="entry name" value="L domain-like"/>
    <property type="match status" value="1"/>
</dbReference>
<evidence type="ECO:0000256" key="1">
    <source>
        <dbReference type="SAM" id="SignalP"/>
    </source>
</evidence>
<feature type="chain" id="PRO_5012711456" description="L domain-like protein" evidence="1">
    <location>
        <begin position="30"/>
        <end position="148"/>
    </location>
</feature>
<accession>A0A1Y2FTJ0</accession>
<gene>
    <name evidence="2" type="ORF">LY90DRAFT_498565</name>
</gene>
<comment type="caution">
    <text evidence="2">The sequence shown here is derived from an EMBL/GenBank/DDBJ whole genome shotgun (WGS) entry which is preliminary data.</text>
</comment>
<dbReference type="STRING" id="1754190.A0A1Y2FTJ0"/>
<protein>
    <recommendedName>
        <fullName evidence="4">L domain-like protein</fullName>
    </recommendedName>
</protein>
<dbReference type="InterPro" id="IPR032675">
    <property type="entry name" value="LRR_dom_sf"/>
</dbReference>
<keyword evidence="1" id="KW-0732">Signal</keyword>